<dbReference type="InterPro" id="IPR029046">
    <property type="entry name" value="LolA/LolB/LppX"/>
</dbReference>
<keyword evidence="1" id="KW-0732">Signal</keyword>
<dbReference type="InterPro" id="IPR004564">
    <property type="entry name" value="OM_lipoprot_carrier_LolA-like"/>
</dbReference>
<dbReference type="PANTHER" id="PTHR35869:SF1">
    <property type="entry name" value="OUTER-MEMBRANE LIPOPROTEIN CARRIER PROTEIN"/>
    <property type="match status" value="1"/>
</dbReference>
<dbReference type="PATRIC" id="fig|1208920.3.peg.496"/>
<sequence length="204" mass="23947">MNNLIKLLYVFAIVFCCQARSENTDNRLDFLKEVRSFSCEFKQSIVDPKGIVKSYNNGFLRFKKPGKFRWEIVNNSRQLVVSDGKNIYQYDSDLCQAISKNIYETSLAFFMDMLSSDNLDKFVDIKYSYNRDDMYWLSVTTNDLSSGFRVIDFGFDDRFISKIHLLDVFDQKFVIELSNILINNELPEDLFEFILPSNVDLVEM</sequence>
<dbReference type="OrthoDB" id="9787361at2"/>
<accession>M1LZG5</accession>
<dbReference type="Gene3D" id="2.50.20.10">
    <property type="entry name" value="Lipoprotein localisation LolA/LolB/LppX"/>
    <property type="match status" value="1"/>
</dbReference>
<dbReference type="EMBL" id="CP003805">
    <property type="protein sequence ID" value="AGF48504.1"/>
    <property type="molecule type" value="Genomic_DNA"/>
</dbReference>
<dbReference type="SUPFAM" id="SSF89392">
    <property type="entry name" value="Prokaryotic lipoproteins and lipoprotein localization factors"/>
    <property type="match status" value="1"/>
</dbReference>
<dbReference type="PANTHER" id="PTHR35869">
    <property type="entry name" value="OUTER-MEMBRANE LIPOPROTEIN CARRIER PROTEIN"/>
    <property type="match status" value="1"/>
</dbReference>
<proteinExistence type="predicted"/>
<protein>
    <submittedName>
        <fullName evidence="2">Outer membrane lipoprotein carrier protein</fullName>
    </submittedName>
</protein>
<organism evidence="2 3">
    <name type="scientific">Candidatus Kinetoplastidibacterium stringomonadis TCC290E</name>
    <dbReference type="NCBI Taxonomy" id="1208920"/>
    <lineage>
        <taxon>Bacteria</taxon>
        <taxon>Pseudomonadati</taxon>
        <taxon>Pseudomonadota</taxon>
        <taxon>Betaproteobacteria</taxon>
        <taxon>Candidatus Kinetoplastidibacterium</taxon>
    </lineage>
</organism>
<dbReference type="RefSeq" id="WP_015397190.1">
    <property type="nucleotide sequence ID" value="NC_020299.1"/>
</dbReference>
<evidence type="ECO:0000313" key="3">
    <source>
        <dbReference type="Proteomes" id="UP000011541"/>
    </source>
</evidence>
<evidence type="ECO:0000313" key="2">
    <source>
        <dbReference type="EMBL" id="AGF48504.1"/>
    </source>
</evidence>
<keyword evidence="3" id="KW-1185">Reference proteome</keyword>
<dbReference type="STRING" id="1208920.CONE_0776"/>
<dbReference type="CDD" id="cd16325">
    <property type="entry name" value="LolA"/>
    <property type="match status" value="1"/>
</dbReference>
<dbReference type="AlphaFoldDB" id="M1LZG5"/>
<keyword evidence="2" id="KW-0449">Lipoprotein</keyword>
<dbReference type="Pfam" id="PF03548">
    <property type="entry name" value="LolA"/>
    <property type="match status" value="1"/>
</dbReference>
<dbReference type="HOGENOM" id="CLU_087560_0_0_4"/>
<gene>
    <name evidence="2" type="ORF">CONE_0776</name>
</gene>
<reference evidence="2 3" key="1">
    <citation type="journal article" date="2013" name="Genome Biol. Evol.">
        <title>Genome evolution and phylogenomic analysis of candidatus kinetoplastibacterium, the betaproteobacterial endosymbionts of strigomonas and angomonas.</title>
        <authorList>
            <person name="Alves J.M."/>
            <person name="Serrano M.G."/>
            <person name="Maia da Silva F."/>
            <person name="Voegtly L.J."/>
            <person name="Matveyev A.V."/>
            <person name="Teixeira M.M."/>
            <person name="Camargo E.P."/>
            <person name="Buck G.A."/>
        </authorList>
    </citation>
    <scope>NUCLEOTIDE SEQUENCE [LARGE SCALE GENOMIC DNA]</scope>
    <source>
        <strain evidence="2 3">TCC290E</strain>
    </source>
</reference>
<evidence type="ECO:0000256" key="1">
    <source>
        <dbReference type="ARBA" id="ARBA00022729"/>
    </source>
</evidence>
<dbReference type="Proteomes" id="UP000011541">
    <property type="component" value="Chromosome"/>
</dbReference>
<name>M1LZG5_9PROT</name>
<dbReference type="eggNOG" id="COG2834">
    <property type="taxonomic scope" value="Bacteria"/>
</dbReference>
<dbReference type="KEGG" id="kon:CONE_0776"/>